<gene>
    <name evidence="1" type="ORF">RclHR1_18160006</name>
</gene>
<protein>
    <recommendedName>
        <fullName evidence="3">SAM domain-containing protein</fullName>
    </recommendedName>
</protein>
<dbReference type="Gene3D" id="1.10.150.50">
    <property type="entry name" value="Transcription Factor, Ets-1"/>
    <property type="match status" value="1"/>
</dbReference>
<evidence type="ECO:0000313" key="1">
    <source>
        <dbReference type="EMBL" id="GBB91054.1"/>
    </source>
</evidence>
<organism evidence="1 2">
    <name type="scientific">Rhizophagus clarus</name>
    <dbReference type="NCBI Taxonomy" id="94130"/>
    <lineage>
        <taxon>Eukaryota</taxon>
        <taxon>Fungi</taxon>
        <taxon>Fungi incertae sedis</taxon>
        <taxon>Mucoromycota</taxon>
        <taxon>Glomeromycotina</taxon>
        <taxon>Glomeromycetes</taxon>
        <taxon>Glomerales</taxon>
        <taxon>Glomeraceae</taxon>
        <taxon>Rhizophagus</taxon>
    </lineage>
</organism>
<dbReference type="InterPro" id="IPR013761">
    <property type="entry name" value="SAM/pointed_sf"/>
</dbReference>
<evidence type="ECO:0000313" key="2">
    <source>
        <dbReference type="Proteomes" id="UP000247702"/>
    </source>
</evidence>
<sequence>MSTLTVEHDFYLVENWDTETLINFLKEQNLKLDDNDFKILCKEKITGLSFLDLTKEKFCSVSFALGPATLLTKEVQTLKEKPKRTFSSYFSLSEVLAKYNFVSEGTEIIPFSYRKPMKSRRTISISCCVWLISTYSFRVMEQDATNKKFSMKSEYEIIGNEICRQVDYAIKESLICVTEDKVQQKLTEGFAQNIKQLESSYKMNKRK</sequence>
<comment type="caution">
    <text evidence="1">The sequence shown here is derived from an EMBL/GenBank/DDBJ whole genome shotgun (WGS) entry which is preliminary data.</text>
</comment>
<dbReference type="AlphaFoldDB" id="A0A2Z6R0C2"/>
<evidence type="ECO:0008006" key="3">
    <source>
        <dbReference type="Google" id="ProtNLM"/>
    </source>
</evidence>
<dbReference type="EMBL" id="BEXD01000909">
    <property type="protein sequence ID" value="GBB91054.1"/>
    <property type="molecule type" value="Genomic_DNA"/>
</dbReference>
<keyword evidence="2" id="KW-1185">Reference proteome</keyword>
<reference evidence="1 2" key="1">
    <citation type="submission" date="2017-11" db="EMBL/GenBank/DDBJ databases">
        <title>The genome of Rhizophagus clarus HR1 reveals common genetic basis of auxotrophy among arbuscular mycorrhizal fungi.</title>
        <authorList>
            <person name="Kobayashi Y."/>
        </authorList>
    </citation>
    <scope>NUCLEOTIDE SEQUENCE [LARGE SCALE GENOMIC DNA]</scope>
    <source>
        <strain evidence="1 2">HR1</strain>
    </source>
</reference>
<proteinExistence type="predicted"/>
<accession>A0A2Z6R0C2</accession>
<dbReference type="Proteomes" id="UP000247702">
    <property type="component" value="Unassembled WGS sequence"/>
</dbReference>
<name>A0A2Z6R0C2_9GLOM</name>